<evidence type="ECO:0000259" key="2">
    <source>
        <dbReference type="PROSITE" id="PS01186"/>
    </source>
</evidence>
<gene>
    <name evidence="3" type="ORF">EVAR_26002_1</name>
</gene>
<reference evidence="3 4" key="1">
    <citation type="journal article" date="2019" name="Commun. Biol.">
        <title>The bagworm genome reveals a unique fibroin gene that provides high tensile strength.</title>
        <authorList>
            <person name="Kono N."/>
            <person name="Nakamura H."/>
            <person name="Ohtoshi R."/>
            <person name="Tomita M."/>
            <person name="Numata K."/>
            <person name="Arakawa K."/>
        </authorList>
    </citation>
    <scope>NUCLEOTIDE SEQUENCE [LARGE SCALE GENOMIC DNA]</scope>
</reference>
<dbReference type="InterPro" id="IPR000742">
    <property type="entry name" value="EGF"/>
</dbReference>
<keyword evidence="4" id="KW-1185">Reference proteome</keyword>
<dbReference type="STRING" id="151549.A0A4C1V1I6"/>
<dbReference type="Gene3D" id="2.10.25.10">
    <property type="entry name" value="Laminin"/>
    <property type="match status" value="1"/>
</dbReference>
<protein>
    <recommendedName>
        <fullName evidence="1 2">EGF-like domain-containing protein</fullName>
    </recommendedName>
</protein>
<dbReference type="AlphaFoldDB" id="A0A4C1V1I6"/>
<comment type="caution">
    <text evidence="3">The sequence shown here is derived from an EMBL/GenBank/DDBJ whole genome shotgun (WGS) entry which is preliminary data.</text>
</comment>
<organism evidence="3 4">
    <name type="scientific">Eumeta variegata</name>
    <name type="common">Bagworm moth</name>
    <name type="synonym">Eumeta japonica</name>
    <dbReference type="NCBI Taxonomy" id="151549"/>
    <lineage>
        <taxon>Eukaryota</taxon>
        <taxon>Metazoa</taxon>
        <taxon>Ecdysozoa</taxon>
        <taxon>Arthropoda</taxon>
        <taxon>Hexapoda</taxon>
        <taxon>Insecta</taxon>
        <taxon>Pterygota</taxon>
        <taxon>Neoptera</taxon>
        <taxon>Endopterygota</taxon>
        <taxon>Lepidoptera</taxon>
        <taxon>Glossata</taxon>
        <taxon>Ditrysia</taxon>
        <taxon>Tineoidea</taxon>
        <taxon>Psychidae</taxon>
        <taxon>Oiketicinae</taxon>
        <taxon>Eumeta</taxon>
    </lineage>
</organism>
<dbReference type="PROSITE" id="PS00022">
    <property type="entry name" value="EGF_1"/>
    <property type="match status" value="1"/>
</dbReference>
<dbReference type="PROSITE" id="PS01186">
    <property type="entry name" value="EGF_2"/>
    <property type="match status" value="1"/>
</dbReference>
<dbReference type="EMBL" id="BGZK01000262">
    <property type="protein sequence ID" value="GBP32641.1"/>
    <property type="molecule type" value="Genomic_DNA"/>
</dbReference>
<evidence type="ECO:0000313" key="3">
    <source>
        <dbReference type="EMBL" id="GBP32641.1"/>
    </source>
</evidence>
<name>A0A4C1V1I6_EUMVA</name>
<evidence type="ECO:0000259" key="1">
    <source>
        <dbReference type="PROSITE" id="PS00022"/>
    </source>
</evidence>
<dbReference type="OrthoDB" id="10014052at2759"/>
<evidence type="ECO:0000313" key="4">
    <source>
        <dbReference type="Proteomes" id="UP000299102"/>
    </source>
</evidence>
<feature type="domain" description="EGF-like" evidence="1 2">
    <location>
        <begin position="157"/>
        <end position="168"/>
    </location>
</feature>
<sequence length="205" mass="22982">MRVLRPTKHHLEQTIILLDIFSFAGECAPTLAPWKSKELSTTSEAVPDRQENHALYDINDIVHFEDNDVVMRDSRTDVTEANGNDLDNSIEQFKGDNEIKSYNVGMDRFESKYDVKPKFNEANVEPTAEIDNEVTSDRIKEDDCQCEHGGGCVAGVCLCPLGYAGVKCEITLDLKVPRFNGSSYLRLPGLGYTAASWLHIEVRLL</sequence>
<accession>A0A4C1V1I6</accession>
<proteinExistence type="predicted"/>
<dbReference type="Proteomes" id="UP000299102">
    <property type="component" value="Unassembled WGS sequence"/>
</dbReference>